<evidence type="ECO:0000313" key="3">
    <source>
        <dbReference type="Proteomes" id="UP000184383"/>
    </source>
</evidence>
<evidence type="ECO:0000313" key="2">
    <source>
        <dbReference type="EMBL" id="OJJ33088.1"/>
    </source>
</evidence>
<keyword evidence="1" id="KW-1133">Transmembrane helix</keyword>
<dbReference type="EMBL" id="KV878214">
    <property type="protein sequence ID" value="OJJ33088.1"/>
    <property type="molecule type" value="Genomic_DNA"/>
</dbReference>
<name>A0A1L9RDX8_ASPWE</name>
<dbReference type="GeneID" id="63751809"/>
<organism evidence="2 3">
    <name type="scientific">Aspergillus wentii DTO 134E9</name>
    <dbReference type="NCBI Taxonomy" id="1073089"/>
    <lineage>
        <taxon>Eukaryota</taxon>
        <taxon>Fungi</taxon>
        <taxon>Dikarya</taxon>
        <taxon>Ascomycota</taxon>
        <taxon>Pezizomycotina</taxon>
        <taxon>Eurotiomycetes</taxon>
        <taxon>Eurotiomycetidae</taxon>
        <taxon>Eurotiales</taxon>
        <taxon>Aspergillaceae</taxon>
        <taxon>Aspergillus</taxon>
        <taxon>Aspergillus subgen. Cremei</taxon>
    </lineage>
</organism>
<protein>
    <submittedName>
        <fullName evidence="2">Uncharacterized protein</fullName>
    </submittedName>
</protein>
<keyword evidence="3" id="KW-1185">Reference proteome</keyword>
<accession>A0A1L9RDX8</accession>
<keyword evidence="1" id="KW-0812">Transmembrane</keyword>
<gene>
    <name evidence="2" type="ORF">ASPWEDRAFT_43146</name>
</gene>
<keyword evidence="1" id="KW-0472">Membrane</keyword>
<sequence length="57" mass="6381">MEINPGGEEVLQAGQLIILSCRADQAQSTINEPRQTAKPPTTLLLLLLFLLFLLYRQ</sequence>
<dbReference type="Proteomes" id="UP000184383">
    <property type="component" value="Unassembled WGS sequence"/>
</dbReference>
<dbReference type="AlphaFoldDB" id="A0A1L9RDX8"/>
<feature type="transmembrane region" description="Helical" evidence="1">
    <location>
        <begin position="37"/>
        <end position="55"/>
    </location>
</feature>
<dbReference type="VEuPathDB" id="FungiDB:ASPWEDRAFT_43146"/>
<reference evidence="3" key="1">
    <citation type="journal article" date="2017" name="Genome Biol.">
        <title>Comparative genomics reveals high biological diversity and specific adaptations in the industrially and medically important fungal genus Aspergillus.</title>
        <authorList>
            <person name="de Vries R.P."/>
            <person name="Riley R."/>
            <person name="Wiebenga A."/>
            <person name="Aguilar-Osorio G."/>
            <person name="Amillis S."/>
            <person name="Uchima C.A."/>
            <person name="Anderluh G."/>
            <person name="Asadollahi M."/>
            <person name="Askin M."/>
            <person name="Barry K."/>
            <person name="Battaglia E."/>
            <person name="Bayram O."/>
            <person name="Benocci T."/>
            <person name="Braus-Stromeyer S.A."/>
            <person name="Caldana C."/>
            <person name="Canovas D."/>
            <person name="Cerqueira G.C."/>
            <person name="Chen F."/>
            <person name="Chen W."/>
            <person name="Choi C."/>
            <person name="Clum A."/>
            <person name="Dos Santos R.A."/>
            <person name="Damasio A.R."/>
            <person name="Diallinas G."/>
            <person name="Emri T."/>
            <person name="Fekete E."/>
            <person name="Flipphi M."/>
            <person name="Freyberg S."/>
            <person name="Gallo A."/>
            <person name="Gournas C."/>
            <person name="Habgood R."/>
            <person name="Hainaut M."/>
            <person name="Harispe M.L."/>
            <person name="Henrissat B."/>
            <person name="Hilden K.S."/>
            <person name="Hope R."/>
            <person name="Hossain A."/>
            <person name="Karabika E."/>
            <person name="Karaffa L."/>
            <person name="Karanyi Z."/>
            <person name="Krasevec N."/>
            <person name="Kuo A."/>
            <person name="Kusch H."/>
            <person name="LaButti K."/>
            <person name="Lagendijk E.L."/>
            <person name="Lapidus A."/>
            <person name="Levasseur A."/>
            <person name="Lindquist E."/>
            <person name="Lipzen A."/>
            <person name="Logrieco A.F."/>
            <person name="MacCabe A."/>
            <person name="Maekelae M.R."/>
            <person name="Malavazi I."/>
            <person name="Melin P."/>
            <person name="Meyer V."/>
            <person name="Mielnichuk N."/>
            <person name="Miskei M."/>
            <person name="Molnar A.P."/>
            <person name="Mule G."/>
            <person name="Ngan C.Y."/>
            <person name="Orejas M."/>
            <person name="Orosz E."/>
            <person name="Ouedraogo J.P."/>
            <person name="Overkamp K.M."/>
            <person name="Park H.-S."/>
            <person name="Perrone G."/>
            <person name="Piumi F."/>
            <person name="Punt P.J."/>
            <person name="Ram A.F."/>
            <person name="Ramon A."/>
            <person name="Rauscher S."/>
            <person name="Record E."/>
            <person name="Riano-Pachon D.M."/>
            <person name="Robert V."/>
            <person name="Roehrig J."/>
            <person name="Ruller R."/>
            <person name="Salamov A."/>
            <person name="Salih N.S."/>
            <person name="Samson R.A."/>
            <person name="Sandor E."/>
            <person name="Sanguinetti M."/>
            <person name="Schuetze T."/>
            <person name="Sepcic K."/>
            <person name="Shelest E."/>
            <person name="Sherlock G."/>
            <person name="Sophianopoulou V."/>
            <person name="Squina F.M."/>
            <person name="Sun H."/>
            <person name="Susca A."/>
            <person name="Todd R.B."/>
            <person name="Tsang A."/>
            <person name="Unkles S.E."/>
            <person name="van de Wiele N."/>
            <person name="van Rossen-Uffink D."/>
            <person name="Oliveira J.V."/>
            <person name="Vesth T.C."/>
            <person name="Visser J."/>
            <person name="Yu J.-H."/>
            <person name="Zhou M."/>
            <person name="Andersen M.R."/>
            <person name="Archer D.B."/>
            <person name="Baker S.E."/>
            <person name="Benoit I."/>
            <person name="Brakhage A.A."/>
            <person name="Braus G.H."/>
            <person name="Fischer R."/>
            <person name="Frisvad J.C."/>
            <person name="Goldman G.H."/>
            <person name="Houbraken J."/>
            <person name="Oakley B."/>
            <person name="Pocsi I."/>
            <person name="Scazzocchio C."/>
            <person name="Seiboth B."/>
            <person name="vanKuyk P.A."/>
            <person name="Wortman J."/>
            <person name="Dyer P.S."/>
            <person name="Grigoriev I.V."/>
        </authorList>
    </citation>
    <scope>NUCLEOTIDE SEQUENCE [LARGE SCALE GENOMIC DNA]</scope>
    <source>
        <strain evidence="3">DTO 134E9</strain>
    </source>
</reference>
<proteinExistence type="predicted"/>
<evidence type="ECO:0000256" key="1">
    <source>
        <dbReference type="SAM" id="Phobius"/>
    </source>
</evidence>
<dbReference type="RefSeq" id="XP_040686765.1">
    <property type="nucleotide sequence ID" value="XM_040835961.1"/>
</dbReference>